<dbReference type="InterPro" id="IPR025110">
    <property type="entry name" value="AMP-bd_C"/>
</dbReference>
<proteinExistence type="predicted"/>
<dbReference type="GO" id="GO:0016878">
    <property type="term" value="F:acid-thiol ligase activity"/>
    <property type="evidence" value="ECO:0007669"/>
    <property type="project" value="UniProtKB-ARBA"/>
</dbReference>
<dbReference type="OrthoDB" id="3444674at2"/>
<dbReference type="Proteomes" id="UP000250434">
    <property type="component" value="Chromosome"/>
</dbReference>
<keyword evidence="3" id="KW-0436">Ligase</keyword>
<dbReference type="SUPFAM" id="SSF56801">
    <property type="entry name" value="Acetyl-CoA synthetase-like"/>
    <property type="match status" value="1"/>
</dbReference>
<dbReference type="Pfam" id="PF13193">
    <property type="entry name" value="AMP-binding_C"/>
    <property type="match status" value="1"/>
</dbReference>
<dbReference type="InterPro" id="IPR042099">
    <property type="entry name" value="ANL_N_sf"/>
</dbReference>
<dbReference type="CDD" id="cd04433">
    <property type="entry name" value="AFD_class_I"/>
    <property type="match status" value="1"/>
</dbReference>
<feature type="domain" description="AMP-dependent synthetase/ligase" evidence="1">
    <location>
        <begin position="12"/>
        <end position="359"/>
    </location>
</feature>
<evidence type="ECO:0000259" key="1">
    <source>
        <dbReference type="Pfam" id="PF00501"/>
    </source>
</evidence>
<dbReference type="InterPro" id="IPR000873">
    <property type="entry name" value="AMP-dep_synth/lig_dom"/>
</dbReference>
<keyword evidence="4" id="KW-1185">Reference proteome</keyword>
<dbReference type="AlphaFoldDB" id="A0A344L010"/>
<dbReference type="KEGG" id="aab:A4R43_01635"/>
<reference evidence="3 4" key="1">
    <citation type="submission" date="2016-04" db="EMBL/GenBank/DDBJ databases">
        <title>Complete genome sequence and analysis of deep-sea sediment isolate, Amycolatopsis sp. WP1.</title>
        <authorList>
            <person name="Wang H."/>
            <person name="Chen S."/>
            <person name="Wu Q."/>
        </authorList>
    </citation>
    <scope>NUCLEOTIDE SEQUENCE [LARGE SCALE GENOMIC DNA]</scope>
    <source>
        <strain evidence="3 4">WP1</strain>
    </source>
</reference>
<dbReference type="InterPro" id="IPR050237">
    <property type="entry name" value="ATP-dep_AMP-bd_enzyme"/>
</dbReference>
<protein>
    <submittedName>
        <fullName evidence="3">Fatty-acid--CoA ligase</fullName>
    </submittedName>
</protein>
<organism evidence="3 4">
    <name type="scientific">Amycolatopsis albispora</name>
    <dbReference type="NCBI Taxonomy" id="1804986"/>
    <lineage>
        <taxon>Bacteria</taxon>
        <taxon>Bacillati</taxon>
        <taxon>Actinomycetota</taxon>
        <taxon>Actinomycetes</taxon>
        <taxon>Pseudonocardiales</taxon>
        <taxon>Pseudonocardiaceae</taxon>
        <taxon>Amycolatopsis</taxon>
    </lineage>
</organism>
<dbReference type="Gene3D" id="3.40.50.12780">
    <property type="entry name" value="N-terminal domain of ligase-like"/>
    <property type="match status" value="1"/>
</dbReference>
<accession>A0A344L010</accession>
<dbReference type="EMBL" id="CP015163">
    <property type="protein sequence ID" value="AXB41384.1"/>
    <property type="molecule type" value="Genomic_DNA"/>
</dbReference>
<sequence>MGIADRIERLLREAPDDAEAIEHHGVWWSWGRLRACAQTADEALRAARTGPGARVGLILDNRPEHVAALAALLAGGRCAVVLNPLQPADRLAADIAGAGVSTVLGGSDHLAAAGLPTAEVRAVELGRDGAVRSSGGPDLVRPGSGPGVAFELFTSGTTGPPKRIALSYRQLDQALASAGQAPEPEALLLPSVSVIAAPLVHIGGLWGVLSALHTGRRMVLMTRFSVWPWVEAVERYRVRAAFLVPAALRDILADDVPRERLASLKLITSGSTVLPAELADSFYRRYGIRVLTTYGATEFAGAVAGWTYALHEKWWDRKAGSSGQAYPGVRLRVTGEAGAVLPAGQVGRLEVRTAQSARGAGAWVRTSDLARIDEDGFLWVVGRADDAINRGGFKVRPDAVRRALERHPAVREAAVAGLPDVRLGAVPVAAVELEPGQPRPAVAELLDLCRAELLPYELPRHVLLVDALPRSPSAKVSRTDVLELVRAALAEEALTP</sequence>
<evidence type="ECO:0000313" key="4">
    <source>
        <dbReference type="Proteomes" id="UP000250434"/>
    </source>
</evidence>
<dbReference type="RefSeq" id="WP_113690640.1">
    <property type="nucleotide sequence ID" value="NZ_CP015163.1"/>
</dbReference>
<name>A0A344L010_9PSEU</name>
<dbReference type="Gene3D" id="3.30.300.30">
    <property type="match status" value="1"/>
</dbReference>
<evidence type="ECO:0000313" key="3">
    <source>
        <dbReference type="EMBL" id="AXB41384.1"/>
    </source>
</evidence>
<dbReference type="Pfam" id="PF00501">
    <property type="entry name" value="AMP-binding"/>
    <property type="match status" value="1"/>
</dbReference>
<feature type="domain" description="AMP-binding enzyme C-terminal" evidence="2">
    <location>
        <begin position="403"/>
        <end position="475"/>
    </location>
</feature>
<dbReference type="PANTHER" id="PTHR43767:SF1">
    <property type="entry name" value="NONRIBOSOMAL PEPTIDE SYNTHASE PES1 (EUROFUNG)-RELATED"/>
    <property type="match status" value="1"/>
</dbReference>
<gene>
    <name evidence="3" type="ORF">A4R43_01635</name>
</gene>
<dbReference type="PANTHER" id="PTHR43767">
    <property type="entry name" value="LONG-CHAIN-FATTY-ACID--COA LIGASE"/>
    <property type="match status" value="1"/>
</dbReference>
<evidence type="ECO:0000259" key="2">
    <source>
        <dbReference type="Pfam" id="PF13193"/>
    </source>
</evidence>
<dbReference type="InterPro" id="IPR045851">
    <property type="entry name" value="AMP-bd_C_sf"/>
</dbReference>